<dbReference type="SUPFAM" id="SSF101790">
    <property type="entry name" value="Aminomethyltransferase beta-barrel domain"/>
    <property type="match status" value="1"/>
</dbReference>
<dbReference type="InterPro" id="IPR006223">
    <property type="entry name" value="GcvT"/>
</dbReference>
<dbReference type="NCBIfam" id="NF001567">
    <property type="entry name" value="PRK00389.1"/>
    <property type="match status" value="1"/>
</dbReference>
<dbReference type="GO" id="GO:0008483">
    <property type="term" value="F:transaminase activity"/>
    <property type="evidence" value="ECO:0007669"/>
    <property type="project" value="UniProtKB-KW"/>
</dbReference>
<dbReference type="KEGG" id="acz:Acaty_c0891"/>
<keyword evidence="10" id="KW-0489">Methyltransferase</keyword>
<dbReference type="PANTHER" id="PTHR43757:SF2">
    <property type="entry name" value="AMINOMETHYLTRANSFERASE, MITOCHONDRIAL"/>
    <property type="match status" value="1"/>
</dbReference>
<dbReference type="GO" id="GO:0004047">
    <property type="term" value="F:aminomethyltransferase activity"/>
    <property type="evidence" value="ECO:0007669"/>
    <property type="project" value="UniProtKB-EC"/>
</dbReference>
<dbReference type="Proteomes" id="UP000005522">
    <property type="component" value="Chromosome"/>
</dbReference>
<evidence type="ECO:0000256" key="4">
    <source>
        <dbReference type="ARBA" id="ARBA00022679"/>
    </source>
</evidence>
<keyword evidence="3" id="KW-0032">Aminotransferase</keyword>
<dbReference type="Gene3D" id="2.40.30.110">
    <property type="entry name" value="Aminomethyltransferase beta-barrel domains"/>
    <property type="match status" value="1"/>
</dbReference>
<dbReference type="InterPro" id="IPR029043">
    <property type="entry name" value="GcvT/YgfZ_C"/>
</dbReference>
<dbReference type="EC" id="2.1.2.10" evidence="2"/>
<evidence type="ECO:0000256" key="3">
    <source>
        <dbReference type="ARBA" id="ARBA00022576"/>
    </source>
</evidence>
<evidence type="ECO:0000313" key="10">
    <source>
        <dbReference type="EMBL" id="AIA54767.1"/>
    </source>
</evidence>
<dbReference type="Gene3D" id="3.30.70.1400">
    <property type="entry name" value="Aminomethyltransferase beta-barrel domains"/>
    <property type="match status" value="1"/>
</dbReference>
<evidence type="ECO:0000256" key="1">
    <source>
        <dbReference type="ARBA" id="ARBA00008609"/>
    </source>
</evidence>
<dbReference type="NCBIfam" id="TIGR00528">
    <property type="entry name" value="gcvT"/>
    <property type="match status" value="1"/>
</dbReference>
<dbReference type="InterPro" id="IPR013977">
    <property type="entry name" value="GcvT_C"/>
</dbReference>
<evidence type="ECO:0000259" key="9">
    <source>
        <dbReference type="Pfam" id="PF08669"/>
    </source>
</evidence>
<dbReference type="GO" id="GO:0032259">
    <property type="term" value="P:methylation"/>
    <property type="evidence" value="ECO:0007669"/>
    <property type="project" value="UniProtKB-KW"/>
</dbReference>
<evidence type="ECO:0000256" key="7">
    <source>
        <dbReference type="PIRSR" id="PIRSR006487-1"/>
    </source>
</evidence>
<comment type="similarity">
    <text evidence="1">Belongs to the GcvT family.</text>
</comment>
<dbReference type="InterPro" id="IPR027266">
    <property type="entry name" value="TrmE/GcvT-like"/>
</dbReference>
<evidence type="ECO:0000259" key="8">
    <source>
        <dbReference type="Pfam" id="PF01571"/>
    </source>
</evidence>
<evidence type="ECO:0000313" key="11">
    <source>
        <dbReference type="Proteomes" id="UP000005522"/>
    </source>
</evidence>
<dbReference type="Gene3D" id="3.30.1360.120">
    <property type="entry name" value="Probable tRNA modification gtpase trme, domain 1"/>
    <property type="match status" value="1"/>
</dbReference>
<dbReference type="GO" id="GO:0008168">
    <property type="term" value="F:methyltransferase activity"/>
    <property type="evidence" value="ECO:0007669"/>
    <property type="project" value="UniProtKB-KW"/>
</dbReference>
<dbReference type="Gene3D" id="4.10.1250.10">
    <property type="entry name" value="Aminomethyltransferase fragment"/>
    <property type="match status" value="1"/>
</dbReference>
<dbReference type="HOGENOM" id="CLU_007884_10_2_6"/>
<name>A0A059ZY14_ACICK</name>
<dbReference type="EMBL" id="CP005986">
    <property type="protein sequence ID" value="AIA54767.1"/>
    <property type="molecule type" value="Genomic_DNA"/>
</dbReference>
<dbReference type="Pfam" id="PF08669">
    <property type="entry name" value="GCV_T_C"/>
    <property type="match status" value="1"/>
</dbReference>
<feature type="domain" description="Aminomethyltransferase C-terminal" evidence="9">
    <location>
        <begin position="289"/>
        <end position="362"/>
    </location>
</feature>
<feature type="binding site" evidence="7">
    <location>
        <position position="203"/>
    </location>
    <ligand>
        <name>substrate</name>
    </ligand>
</feature>
<dbReference type="PIRSF" id="PIRSF006487">
    <property type="entry name" value="GcvT"/>
    <property type="match status" value="1"/>
</dbReference>
<gene>
    <name evidence="10" type="ORF">Acaty_c0891</name>
</gene>
<dbReference type="Pfam" id="PF01571">
    <property type="entry name" value="GCV_T"/>
    <property type="match status" value="1"/>
</dbReference>
<dbReference type="AlphaFoldDB" id="A0A059ZY14"/>
<dbReference type="InterPro" id="IPR028896">
    <property type="entry name" value="GcvT/YgfZ/DmdA"/>
</dbReference>
<dbReference type="GO" id="GO:0006546">
    <property type="term" value="P:glycine catabolic process"/>
    <property type="evidence" value="ECO:0007669"/>
    <property type="project" value="InterPro"/>
</dbReference>
<evidence type="ECO:0000256" key="5">
    <source>
        <dbReference type="ARBA" id="ARBA00031395"/>
    </source>
</evidence>
<dbReference type="SUPFAM" id="SSF103025">
    <property type="entry name" value="Folate-binding domain"/>
    <property type="match status" value="1"/>
</dbReference>
<feature type="domain" description="GCVT N-terminal" evidence="8">
    <location>
        <begin position="11"/>
        <end position="264"/>
    </location>
</feature>
<keyword evidence="4 10" id="KW-0808">Transferase</keyword>
<dbReference type="RefSeq" id="WP_004871204.1">
    <property type="nucleotide sequence ID" value="NZ_CP005986.1"/>
</dbReference>
<comment type="catalytic activity">
    <reaction evidence="6">
        <text>N(6)-[(R)-S(8)-aminomethyldihydrolipoyl]-L-lysyl-[protein] + (6S)-5,6,7,8-tetrahydrofolate = N(6)-[(R)-dihydrolipoyl]-L-lysyl-[protein] + (6R)-5,10-methylene-5,6,7,8-tetrahydrofolate + NH4(+)</text>
        <dbReference type="Rhea" id="RHEA:16945"/>
        <dbReference type="Rhea" id="RHEA-COMP:10475"/>
        <dbReference type="Rhea" id="RHEA-COMP:10492"/>
        <dbReference type="ChEBI" id="CHEBI:15636"/>
        <dbReference type="ChEBI" id="CHEBI:28938"/>
        <dbReference type="ChEBI" id="CHEBI:57453"/>
        <dbReference type="ChEBI" id="CHEBI:83100"/>
        <dbReference type="ChEBI" id="CHEBI:83143"/>
        <dbReference type="EC" id="2.1.2.10"/>
    </reaction>
</comment>
<accession>A0A059ZY14</accession>
<sequence>MTVAARATPLRAWHLAQGARMVEFADWELPLHYGSQLAEHAAVREAAGLFDVSHMRPLDVSGPQARDFLRYALANDVARLDGQDGKALYTVMVQEDGGILDDLIVTRRTAREYRLVLNAARAESDTVHLRCLARRWAGSQRAAPEIQERPDLGILACQGPVAARQLAAVLDFPELLQRKPFSTLERDQLFLSRTGYTGEDGFEIIAPGDRLLGLADALVAAGVKPAGLAARDSLRLEAGLNLYGQDMTVADSPARSNLDWTVDLRDPEREFLGRSALAAERAQGARQALRGLILKDGIARAGCAVSSREGLPLGQVTSGLFAPSLRRGIALARLTSDTPLGATVFVSLRGREHVALVVQPPFWRRGRPCHDVEERIREHDT</sequence>
<evidence type="ECO:0000256" key="6">
    <source>
        <dbReference type="ARBA" id="ARBA00047665"/>
    </source>
</evidence>
<evidence type="ECO:0000256" key="2">
    <source>
        <dbReference type="ARBA" id="ARBA00012616"/>
    </source>
</evidence>
<reference evidence="10 11" key="1">
    <citation type="journal article" date="2009" name="J. Bacteriol.">
        <title>Draft genome sequence of the extremely acidophilic bacterium Acidithiobacillus caldus ATCC 51756 reveals metabolic versatility in the genus Acidithiobacillus.</title>
        <authorList>
            <person name="Valdes J."/>
            <person name="Quatrini R."/>
            <person name="Hallberg K."/>
            <person name="Dopson M."/>
            <person name="Valenzuela P.D."/>
            <person name="Holmes D.S."/>
        </authorList>
    </citation>
    <scope>NUCLEOTIDE SEQUENCE [LARGE SCALE GENOMIC DNA]</scope>
    <source>
        <strain evidence="11">ATCC 51756 / DSM 8584 / KU</strain>
    </source>
</reference>
<protein>
    <recommendedName>
        <fullName evidence="2">aminomethyltransferase</fullName>
        <ecNumber evidence="2">2.1.2.10</ecNumber>
    </recommendedName>
    <alternativeName>
        <fullName evidence="5">Glycine cleavage system T protein</fullName>
    </alternativeName>
</protein>
<proteinExistence type="inferred from homology"/>
<dbReference type="PANTHER" id="PTHR43757">
    <property type="entry name" value="AMINOMETHYLTRANSFERASE"/>
    <property type="match status" value="1"/>
</dbReference>
<dbReference type="GO" id="GO:0005829">
    <property type="term" value="C:cytosol"/>
    <property type="evidence" value="ECO:0007669"/>
    <property type="project" value="TreeGrafter"/>
</dbReference>
<dbReference type="InterPro" id="IPR006222">
    <property type="entry name" value="GCVT_N"/>
</dbReference>
<dbReference type="eggNOG" id="COG0404">
    <property type="taxonomic scope" value="Bacteria"/>
</dbReference>
<dbReference type="GO" id="GO:0005960">
    <property type="term" value="C:glycine cleavage complex"/>
    <property type="evidence" value="ECO:0007669"/>
    <property type="project" value="InterPro"/>
</dbReference>
<organism evidence="10 11">
    <name type="scientific">Acidithiobacillus caldus (strain ATCC 51756 / DSM 8584 / KU)</name>
    <dbReference type="NCBI Taxonomy" id="637389"/>
    <lineage>
        <taxon>Bacteria</taxon>
        <taxon>Pseudomonadati</taxon>
        <taxon>Pseudomonadota</taxon>
        <taxon>Acidithiobacillia</taxon>
        <taxon>Acidithiobacillales</taxon>
        <taxon>Acidithiobacillaceae</taxon>
        <taxon>Acidithiobacillus</taxon>
    </lineage>
</organism>